<accession>E9GC27</accession>
<dbReference type="KEGG" id="dpx:DAPPUDRAFT_240281"/>
<evidence type="ECO:0000313" key="1">
    <source>
        <dbReference type="EMBL" id="EFX83218.1"/>
    </source>
</evidence>
<dbReference type="AlphaFoldDB" id="E9GC27"/>
<dbReference type="EMBL" id="GL732538">
    <property type="protein sequence ID" value="EFX83218.1"/>
    <property type="molecule type" value="Genomic_DNA"/>
</dbReference>
<protein>
    <submittedName>
        <fullName evidence="1">Uncharacterized protein</fullName>
    </submittedName>
</protein>
<proteinExistence type="predicted"/>
<dbReference type="HOGENOM" id="CLU_2742595_0_0_1"/>
<dbReference type="InParanoid" id="E9GC27"/>
<gene>
    <name evidence="1" type="ORF">DAPPUDRAFT_240281</name>
</gene>
<reference evidence="1 2" key="1">
    <citation type="journal article" date="2011" name="Science">
        <title>The ecoresponsive genome of Daphnia pulex.</title>
        <authorList>
            <person name="Colbourne J.K."/>
            <person name="Pfrender M.E."/>
            <person name="Gilbert D."/>
            <person name="Thomas W.K."/>
            <person name="Tucker A."/>
            <person name="Oakley T.H."/>
            <person name="Tokishita S."/>
            <person name="Aerts A."/>
            <person name="Arnold G.J."/>
            <person name="Basu M.K."/>
            <person name="Bauer D.J."/>
            <person name="Caceres C.E."/>
            <person name="Carmel L."/>
            <person name="Casola C."/>
            <person name="Choi J.H."/>
            <person name="Detter J.C."/>
            <person name="Dong Q."/>
            <person name="Dusheyko S."/>
            <person name="Eads B.D."/>
            <person name="Frohlich T."/>
            <person name="Geiler-Samerotte K.A."/>
            <person name="Gerlach D."/>
            <person name="Hatcher P."/>
            <person name="Jogdeo S."/>
            <person name="Krijgsveld J."/>
            <person name="Kriventseva E.V."/>
            <person name="Kultz D."/>
            <person name="Laforsch C."/>
            <person name="Lindquist E."/>
            <person name="Lopez J."/>
            <person name="Manak J.R."/>
            <person name="Muller J."/>
            <person name="Pangilinan J."/>
            <person name="Patwardhan R.P."/>
            <person name="Pitluck S."/>
            <person name="Pritham E.J."/>
            <person name="Rechtsteiner A."/>
            <person name="Rho M."/>
            <person name="Rogozin I.B."/>
            <person name="Sakarya O."/>
            <person name="Salamov A."/>
            <person name="Schaack S."/>
            <person name="Shapiro H."/>
            <person name="Shiga Y."/>
            <person name="Skalitzky C."/>
            <person name="Smith Z."/>
            <person name="Souvorov A."/>
            <person name="Sung W."/>
            <person name="Tang Z."/>
            <person name="Tsuchiya D."/>
            <person name="Tu H."/>
            <person name="Vos H."/>
            <person name="Wang M."/>
            <person name="Wolf Y.I."/>
            <person name="Yamagata H."/>
            <person name="Yamada T."/>
            <person name="Ye Y."/>
            <person name="Shaw J.R."/>
            <person name="Andrews J."/>
            <person name="Crease T.J."/>
            <person name="Tang H."/>
            <person name="Lucas S.M."/>
            <person name="Robertson H.M."/>
            <person name="Bork P."/>
            <person name="Koonin E.V."/>
            <person name="Zdobnov E.M."/>
            <person name="Grigoriev I.V."/>
            <person name="Lynch M."/>
            <person name="Boore J.L."/>
        </authorList>
    </citation>
    <scope>NUCLEOTIDE SEQUENCE [LARGE SCALE GENOMIC DNA]</scope>
</reference>
<dbReference type="Proteomes" id="UP000000305">
    <property type="component" value="Unassembled WGS sequence"/>
</dbReference>
<sequence>MSYRTRLTATGIPRHCPSNTVPYAPPCAKILVRSNDRTVSFNCRNLSRNLNMRSRSLSLILVSPTARLDNQ</sequence>
<keyword evidence="2" id="KW-1185">Reference proteome</keyword>
<organism evidence="1 2">
    <name type="scientific">Daphnia pulex</name>
    <name type="common">Water flea</name>
    <dbReference type="NCBI Taxonomy" id="6669"/>
    <lineage>
        <taxon>Eukaryota</taxon>
        <taxon>Metazoa</taxon>
        <taxon>Ecdysozoa</taxon>
        <taxon>Arthropoda</taxon>
        <taxon>Crustacea</taxon>
        <taxon>Branchiopoda</taxon>
        <taxon>Diplostraca</taxon>
        <taxon>Cladocera</taxon>
        <taxon>Anomopoda</taxon>
        <taxon>Daphniidae</taxon>
        <taxon>Daphnia</taxon>
    </lineage>
</organism>
<evidence type="ECO:0000313" key="2">
    <source>
        <dbReference type="Proteomes" id="UP000000305"/>
    </source>
</evidence>
<name>E9GC27_DAPPU</name>